<reference evidence="6 7" key="1">
    <citation type="journal article" date="2018" name="Sci. Rep.">
        <title>Comparative analysis of the Pocillopora damicornis genome highlights role of immune system in coral evolution.</title>
        <authorList>
            <person name="Cunning R."/>
            <person name="Bay R.A."/>
            <person name="Gillette P."/>
            <person name="Baker A.C."/>
            <person name="Traylor-Knowles N."/>
        </authorList>
    </citation>
    <scope>NUCLEOTIDE SEQUENCE [LARGE SCALE GENOMIC DNA]</scope>
    <source>
        <strain evidence="6">RSMAS</strain>
        <tissue evidence="6">Whole animal</tissue>
    </source>
</reference>
<protein>
    <recommendedName>
        <fullName evidence="5">Ig-like domain-containing protein</fullName>
    </recommendedName>
</protein>
<evidence type="ECO:0000313" key="6">
    <source>
        <dbReference type="EMBL" id="RMX44613.1"/>
    </source>
</evidence>
<sequence>MHKQETTADLSLSALKNPNSEGRPPAYAKCGRSNEPKHCKRIYGKFYLHCTKDCLKPNISCVKDNDPYNALSNQRAKDRWDLGIVIGSDLTLNCITTGHPPGRPPSDIRWTKQNDSHDGKDHPSSTRPNHLPQLFIEKVKKEDEGKYQCVAGNIAGEKAFIELQLTVITFVVSEFLFAIGAFLWDRRLVKQVDIHESPPKAREAWGNLKEYLDCDNPLNKSNRHYFFINRQSNQANYFLQRTECYDYNQIRANNGQSIQANYFLQQTEYYDYNRPNKSKQRTE</sequence>
<gene>
    <name evidence="6" type="ORF">pdam_00002802</name>
</gene>
<feature type="compositionally biased region" description="Basic and acidic residues" evidence="3">
    <location>
        <begin position="109"/>
        <end position="124"/>
    </location>
</feature>
<keyword evidence="4" id="KW-1133">Transmembrane helix</keyword>
<dbReference type="EMBL" id="RCHS01002970">
    <property type="protein sequence ID" value="RMX44613.1"/>
    <property type="molecule type" value="Genomic_DNA"/>
</dbReference>
<proteinExistence type="predicted"/>
<organism evidence="6 7">
    <name type="scientific">Pocillopora damicornis</name>
    <name type="common">Cauliflower coral</name>
    <name type="synonym">Millepora damicornis</name>
    <dbReference type="NCBI Taxonomy" id="46731"/>
    <lineage>
        <taxon>Eukaryota</taxon>
        <taxon>Metazoa</taxon>
        <taxon>Cnidaria</taxon>
        <taxon>Anthozoa</taxon>
        <taxon>Hexacorallia</taxon>
        <taxon>Scleractinia</taxon>
        <taxon>Astrocoeniina</taxon>
        <taxon>Pocilloporidae</taxon>
        <taxon>Pocillopora</taxon>
    </lineage>
</organism>
<evidence type="ECO:0000256" key="3">
    <source>
        <dbReference type="SAM" id="MobiDB-lite"/>
    </source>
</evidence>
<dbReference type="GO" id="GO:0008046">
    <property type="term" value="F:axon guidance receptor activity"/>
    <property type="evidence" value="ECO:0007669"/>
    <property type="project" value="TreeGrafter"/>
</dbReference>
<dbReference type="OrthoDB" id="5985314at2759"/>
<accession>A0A3M6TT89</accession>
<dbReference type="SMART" id="SM00409">
    <property type="entry name" value="IG"/>
    <property type="match status" value="1"/>
</dbReference>
<comment type="caution">
    <text evidence="6">The sequence shown here is derived from an EMBL/GenBank/DDBJ whole genome shotgun (WGS) entry which is preliminary data.</text>
</comment>
<keyword evidence="4" id="KW-0472">Membrane</keyword>
<feature type="compositionally biased region" description="Polar residues" evidence="3">
    <location>
        <begin position="7"/>
        <end position="20"/>
    </location>
</feature>
<dbReference type="InterPro" id="IPR003598">
    <property type="entry name" value="Ig_sub2"/>
</dbReference>
<evidence type="ECO:0000256" key="1">
    <source>
        <dbReference type="ARBA" id="ARBA00022729"/>
    </source>
</evidence>
<dbReference type="InterPro" id="IPR013098">
    <property type="entry name" value="Ig_I-set"/>
</dbReference>
<dbReference type="GO" id="GO:0007156">
    <property type="term" value="P:homophilic cell adhesion via plasma membrane adhesion molecules"/>
    <property type="evidence" value="ECO:0007669"/>
    <property type="project" value="TreeGrafter"/>
</dbReference>
<dbReference type="SMART" id="SM00408">
    <property type="entry name" value="IGc2"/>
    <property type="match status" value="1"/>
</dbReference>
<dbReference type="AlphaFoldDB" id="A0A3M6TT89"/>
<evidence type="ECO:0000256" key="2">
    <source>
        <dbReference type="ARBA" id="ARBA00023157"/>
    </source>
</evidence>
<dbReference type="InterPro" id="IPR013783">
    <property type="entry name" value="Ig-like_fold"/>
</dbReference>
<evidence type="ECO:0000313" key="7">
    <source>
        <dbReference type="Proteomes" id="UP000275408"/>
    </source>
</evidence>
<dbReference type="GO" id="GO:0050808">
    <property type="term" value="P:synapse organization"/>
    <property type="evidence" value="ECO:0007669"/>
    <property type="project" value="TreeGrafter"/>
</dbReference>
<dbReference type="PANTHER" id="PTHR45080">
    <property type="entry name" value="CONTACTIN 5"/>
    <property type="match status" value="1"/>
</dbReference>
<dbReference type="InterPro" id="IPR007110">
    <property type="entry name" value="Ig-like_dom"/>
</dbReference>
<keyword evidence="2" id="KW-1015">Disulfide bond</keyword>
<dbReference type="SUPFAM" id="SSF48726">
    <property type="entry name" value="Immunoglobulin"/>
    <property type="match status" value="1"/>
</dbReference>
<dbReference type="PANTHER" id="PTHR45080:SF8">
    <property type="entry name" value="IG-LIKE DOMAIN-CONTAINING PROTEIN"/>
    <property type="match status" value="1"/>
</dbReference>
<dbReference type="PROSITE" id="PS50835">
    <property type="entry name" value="IG_LIKE"/>
    <property type="match status" value="1"/>
</dbReference>
<dbReference type="InterPro" id="IPR003599">
    <property type="entry name" value="Ig_sub"/>
</dbReference>
<evidence type="ECO:0000256" key="4">
    <source>
        <dbReference type="SAM" id="Phobius"/>
    </source>
</evidence>
<evidence type="ECO:0000259" key="5">
    <source>
        <dbReference type="PROSITE" id="PS50835"/>
    </source>
</evidence>
<keyword evidence="1" id="KW-0732">Signal</keyword>
<dbReference type="GO" id="GO:0043025">
    <property type="term" value="C:neuronal cell body"/>
    <property type="evidence" value="ECO:0007669"/>
    <property type="project" value="TreeGrafter"/>
</dbReference>
<dbReference type="Pfam" id="PF07679">
    <property type="entry name" value="I-set"/>
    <property type="match status" value="1"/>
</dbReference>
<keyword evidence="4" id="KW-0812">Transmembrane</keyword>
<keyword evidence="7" id="KW-1185">Reference proteome</keyword>
<dbReference type="GO" id="GO:0030424">
    <property type="term" value="C:axon"/>
    <property type="evidence" value="ECO:0007669"/>
    <property type="project" value="TreeGrafter"/>
</dbReference>
<dbReference type="InterPro" id="IPR036179">
    <property type="entry name" value="Ig-like_dom_sf"/>
</dbReference>
<feature type="region of interest" description="Disordered" evidence="3">
    <location>
        <begin position="1"/>
        <end position="31"/>
    </location>
</feature>
<dbReference type="InterPro" id="IPR050958">
    <property type="entry name" value="Cell_Adh-Cytoskel_Orgn"/>
</dbReference>
<dbReference type="Gene3D" id="2.60.40.10">
    <property type="entry name" value="Immunoglobulins"/>
    <property type="match status" value="1"/>
</dbReference>
<feature type="region of interest" description="Disordered" evidence="3">
    <location>
        <begin position="96"/>
        <end position="128"/>
    </location>
</feature>
<feature type="transmembrane region" description="Helical" evidence="4">
    <location>
        <begin position="163"/>
        <end position="184"/>
    </location>
</feature>
<name>A0A3M6TT89_POCDA</name>
<feature type="domain" description="Ig-like" evidence="5">
    <location>
        <begin position="67"/>
        <end position="166"/>
    </location>
</feature>
<dbReference type="GO" id="GO:0005886">
    <property type="term" value="C:plasma membrane"/>
    <property type="evidence" value="ECO:0007669"/>
    <property type="project" value="TreeGrafter"/>
</dbReference>
<dbReference type="Proteomes" id="UP000275408">
    <property type="component" value="Unassembled WGS sequence"/>
</dbReference>